<dbReference type="PANTHER" id="PTHR45947">
    <property type="entry name" value="SULFOQUINOVOSYL TRANSFERASE SQD2"/>
    <property type="match status" value="1"/>
</dbReference>
<dbReference type="InterPro" id="IPR001296">
    <property type="entry name" value="Glyco_trans_1"/>
</dbReference>
<gene>
    <name evidence="3" type="ORF">DNHGIG_29580</name>
</gene>
<evidence type="ECO:0000313" key="3">
    <source>
        <dbReference type="EMBL" id="GIM47409.1"/>
    </source>
</evidence>
<name>A0AAV4LJ07_9BACL</name>
<dbReference type="InterPro" id="IPR050194">
    <property type="entry name" value="Glycosyltransferase_grp1"/>
</dbReference>
<dbReference type="EMBL" id="BOQE01000001">
    <property type="protein sequence ID" value="GIM47409.1"/>
    <property type="molecule type" value="Genomic_DNA"/>
</dbReference>
<dbReference type="AlphaFoldDB" id="A0AAV4LJ07"/>
<dbReference type="GO" id="GO:0016757">
    <property type="term" value="F:glycosyltransferase activity"/>
    <property type="evidence" value="ECO:0007669"/>
    <property type="project" value="InterPro"/>
</dbReference>
<dbReference type="SUPFAM" id="SSF53756">
    <property type="entry name" value="UDP-Glycosyltransferase/glycogen phosphorylase"/>
    <property type="match status" value="1"/>
</dbReference>
<proteinExistence type="predicted"/>
<organism evidence="3 4">
    <name type="scientific">Collibacillus ludicampi</name>
    <dbReference type="NCBI Taxonomy" id="2771369"/>
    <lineage>
        <taxon>Bacteria</taxon>
        <taxon>Bacillati</taxon>
        <taxon>Bacillota</taxon>
        <taxon>Bacilli</taxon>
        <taxon>Bacillales</taxon>
        <taxon>Alicyclobacillaceae</taxon>
        <taxon>Collibacillus</taxon>
    </lineage>
</organism>
<comment type="caution">
    <text evidence="3">The sequence shown here is derived from an EMBL/GenBank/DDBJ whole genome shotgun (WGS) entry which is preliminary data.</text>
</comment>
<keyword evidence="4" id="KW-1185">Reference proteome</keyword>
<keyword evidence="3" id="KW-0808">Transferase</keyword>
<sequence>MIPNVWNRMVQERWDMDLFYLPKRVRNKGKEPVPFETMDVDRFGESKVISKYIQTLQDYVWWISLQIKQTYDLIHCHHPLVALAFKHCYPQIPVILTIHSSYETELMLNDQITRSGPEKEFLTSIYREVEKKVEVITTVSHSFKRYLSQFVMNPERIRVIYNGFDQTIFRPSEHKNGVPQLVSLSRLVPAKGIDVLIRACAELKRRGKNFVLHVIGDGMAREELHQLCKQLNVQEETIFYGYVLHPHEFMSFFDIFVLPSRAEAFGSVFAEAALSGLACVGTQVGGIAEQIVHGETGLLVPVDDAIALSDALQKLIDDEEYRQKLANAGREYALKHFSLDRVVKEYGELYRSVLEGNKTRQSN</sequence>
<reference evidence="3" key="1">
    <citation type="journal article" date="2023" name="Int. J. Syst. Evol. Microbiol.">
        <title>Collibacillus ludicampi gen. nov., sp. nov., a new soil bacterium of the family Alicyclobacillaceae.</title>
        <authorList>
            <person name="Jojima T."/>
            <person name="Ioku Y."/>
            <person name="Fukuta Y."/>
            <person name="Shirasaka N."/>
            <person name="Matsumura Y."/>
            <person name="Mori M."/>
        </authorList>
    </citation>
    <scope>NUCLEOTIDE SEQUENCE</scope>
    <source>
        <strain evidence="3">TP075</strain>
    </source>
</reference>
<feature type="domain" description="Glycosyltransferase subfamily 4-like N-terminal" evidence="2">
    <location>
        <begin position="60"/>
        <end position="165"/>
    </location>
</feature>
<feature type="domain" description="Glycosyl transferase family 1" evidence="1">
    <location>
        <begin position="166"/>
        <end position="331"/>
    </location>
</feature>
<dbReference type="Pfam" id="PF13439">
    <property type="entry name" value="Glyco_transf_4"/>
    <property type="match status" value="1"/>
</dbReference>
<dbReference type="CDD" id="cd03801">
    <property type="entry name" value="GT4_PimA-like"/>
    <property type="match status" value="1"/>
</dbReference>
<evidence type="ECO:0000259" key="2">
    <source>
        <dbReference type="Pfam" id="PF13439"/>
    </source>
</evidence>
<evidence type="ECO:0000259" key="1">
    <source>
        <dbReference type="Pfam" id="PF00534"/>
    </source>
</evidence>
<dbReference type="Gene3D" id="3.40.50.2000">
    <property type="entry name" value="Glycogen Phosphorylase B"/>
    <property type="match status" value="2"/>
</dbReference>
<evidence type="ECO:0000313" key="4">
    <source>
        <dbReference type="Proteomes" id="UP001057291"/>
    </source>
</evidence>
<protein>
    <submittedName>
        <fullName evidence="3">Glycosyl transferase family 1</fullName>
    </submittedName>
</protein>
<dbReference type="Proteomes" id="UP001057291">
    <property type="component" value="Unassembled WGS sequence"/>
</dbReference>
<dbReference type="InterPro" id="IPR028098">
    <property type="entry name" value="Glyco_trans_4-like_N"/>
</dbReference>
<accession>A0AAV4LJ07</accession>
<dbReference type="Pfam" id="PF00534">
    <property type="entry name" value="Glycos_transf_1"/>
    <property type="match status" value="1"/>
</dbReference>
<dbReference type="PANTHER" id="PTHR45947:SF3">
    <property type="entry name" value="SULFOQUINOVOSYL TRANSFERASE SQD2"/>
    <property type="match status" value="1"/>
</dbReference>